<accession>A0AAV9XEN5</accession>
<name>A0AAV9XEN5_9PEZI</name>
<gene>
    <name evidence="2" type="ORF">TWF694_009803</name>
</gene>
<dbReference type="Pfam" id="PF07543">
    <property type="entry name" value="PGA2"/>
    <property type="match status" value="1"/>
</dbReference>
<reference evidence="2 3" key="1">
    <citation type="submission" date="2019-10" db="EMBL/GenBank/DDBJ databases">
        <authorList>
            <person name="Palmer J.M."/>
        </authorList>
    </citation>
    <scope>NUCLEOTIDE SEQUENCE [LARGE SCALE GENOMIC DNA]</scope>
    <source>
        <strain evidence="2 3">TWF694</strain>
    </source>
</reference>
<feature type="region of interest" description="Disordered" evidence="1">
    <location>
        <begin position="74"/>
        <end position="153"/>
    </location>
</feature>
<evidence type="ECO:0000256" key="1">
    <source>
        <dbReference type="SAM" id="MobiDB-lite"/>
    </source>
</evidence>
<dbReference type="InterPro" id="IPR011431">
    <property type="entry name" value="Trafficking_Pga2"/>
</dbReference>
<dbReference type="PANTHER" id="PTHR28199">
    <property type="entry name" value="PROCESSING OF GAS1 AND ALP PROTEIN 2"/>
    <property type="match status" value="1"/>
</dbReference>
<keyword evidence="3" id="KW-1185">Reference proteome</keyword>
<protein>
    <recommendedName>
        <fullName evidence="4">DUF1531-domain-containing protein</fullName>
    </recommendedName>
</protein>
<dbReference type="PANTHER" id="PTHR28199:SF1">
    <property type="entry name" value="PROCESSING OF GAS1 AND ALP PROTEIN 2"/>
    <property type="match status" value="1"/>
</dbReference>
<evidence type="ECO:0000313" key="3">
    <source>
        <dbReference type="Proteomes" id="UP001365542"/>
    </source>
</evidence>
<dbReference type="EMBL" id="JAVHJO010000006">
    <property type="protein sequence ID" value="KAK6539594.1"/>
    <property type="molecule type" value="Genomic_DNA"/>
</dbReference>
<sequence length="153" mass="17350">MSDDNPNAPPPLTPSLMLSRLTTRLTTNLSNTFANFRTTDYIRLIAVLGGYLLLRPYLQKLGAKLQERDHARAIDENEEDSMAATGAKARIIAGEGHDLESDDEDNNDAGDGWGQKQRARKRLEKARKKKEIEDRIKAEEDEEDKDIQEFLHD</sequence>
<comment type="caution">
    <text evidence="2">The sequence shown here is derived from an EMBL/GenBank/DDBJ whole genome shotgun (WGS) entry which is preliminary data.</text>
</comment>
<evidence type="ECO:0008006" key="4">
    <source>
        <dbReference type="Google" id="ProtNLM"/>
    </source>
</evidence>
<evidence type="ECO:0000313" key="2">
    <source>
        <dbReference type="EMBL" id="KAK6539594.1"/>
    </source>
</evidence>
<dbReference type="AlphaFoldDB" id="A0AAV9XEN5"/>
<feature type="compositionally biased region" description="Basic residues" evidence="1">
    <location>
        <begin position="117"/>
        <end position="129"/>
    </location>
</feature>
<proteinExistence type="predicted"/>
<dbReference type="GO" id="GO:0015031">
    <property type="term" value="P:protein transport"/>
    <property type="evidence" value="ECO:0007669"/>
    <property type="project" value="TreeGrafter"/>
</dbReference>
<organism evidence="2 3">
    <name type="scientific">Orbilia ellipsospora</name>
    <dbReference type="NCBI Taxonomy" id="2528407"/>
    <lineage>
        <taxon>Eukaryota</taxon>
        <taxon>Fungi</taxon>
        <taxon>Dikarya</taxon>
        <taxon>Ascomycota</taxon>
        <taxon>Pezizomycotina</taxon>
        <taxon>Orbiliomycetes</taxon>
        <taxon>Orbiliales</taxon>
        <taxon>Orbiliaceae</taxon>
        <taxon>Orbilia</taxon>
    </lineage>
</organism>
<dbReference type="Proteomes" id="UP001365542">
    <property type="component" value="Unassembled WGS sequence"/>
</dbReference>